<feature type="signal peptide" evidence="1">
    <location>
        <begin position="1"/>
        <end position="17"/>
    </location>
</feature>
<evidence type="ECO:0000313" key="3">
    <source>
        <dbReference type="Proteomes" id="UP000017836"/>
    </source>
</evidence>
<evidence type="ECO:0000313" key="2">
    <source>
        <dbReference type="EMBL" id="ERM96099.1"/>
    </source>
</evidence>
<keyword evidence="3" id="KW-1185">Reference proteome</keyword>
<dbReference type="HOGENOM" id="CLU_3093560_0_0_1"/>
<dbReference type="AlphaFoldDB" id="U5CKN3"/>
<feature type="non-terminal residue" evidence="2">
    <location>
        <position position="52"/>
    </location>
</feature>
<feature type="non-terminal residue" evidence="2">
    <location>
        <position position="1"/>
    </location>
</feature>
<protein>
    <recommendedName>
        <fullName evidence="4">Glycosyltransferase family 2 protein</fullName>
    </recommendedName>
</protein>
<accession>U5CKN3</accession>
<organism evidence="2 3">
    <name type="scientific">Amborella trichopoda</name>
    <dbReference type="NCBI Taxonomy" id="13333"/>
    <lineage>
        <taxon>Eukaryota</taxon>
        <taxon>Viridiplantae</taxon>
        <taxon>Streptophyta</taxon>
        <taxon>Embryophyta</taxon>
        <taxon>Tracheophyta</taxon>
        <taxon>Spermatophyta</taxon>
        <taxon>Magnoliopsida</taxon>
        <taxon>Amborellales</taxon>
        <taxon>Amborellaceae</taxon>
        <taxon>Amborella</taxon>
    </lineage>
</organism>
<dbReference type="Proteomes" id="UP000017836">
    <property type="component" value="Unassembled WGS sequence"/>
</dbReference>
<proteinExistence type="predicted"/>
<evidence type="ECO:0008006" key="4">
    <source>
        <dbReference type="Google" id="ProtNLM"/>
    </source>
</evidence>
<keyword evidence="1" id="KW-0732">Signal</keyword>
<feature type="chain" id="PRO_5004658203" description="Glycosyltransferase family 2 protein" evidence="1">
    <location>
        <begin position="18"/>
        <end position="52"/>
    </location>
</feature>
<name>U5CKN3_AMBTC</name>
<sequence length="52" mass="6256">AFLNMVFRRFLFELVLGDAMLSNRFKKAVEKHGNDYYAILLARRRFYKNVGR</sequence>
<gene>
    <name evidence="2" type="ORF">AMTR_s03501p00008420</name>
</gene>
<dbReference type="EMBL" id="KI397240">
    <property type="protein sequence ID" value="ERM96099.1"/>
    <property type="molecule type" value="Genomic_DNA"/>
</dbReference>
<dbReference type="Gramene" id="ERM96099">
    <property type="protein sequence ID" value="ERM96099"/>
    <property type="gene ID" value="AMTR_s03501p00008420"/>
</dbReference>
<reference evidence="3" key="1">
    <citation type="journal article" date="2013" name="Science">
        <title>The Amborella genome and the evolution of flowering plants.</title>
        <authorList>
            <consortium name="Amborella Genome Project"/>
        </authorList>
    </citation>
    <scope>NUCLEOTIDE SEQUENCE [LARGE SCALE GENOMIC DNA]</scope>
</reference>
<evidence type="ECO:0000256" key="1">
    <source>
        <dbReference type="SAM" id="SignalP"/>
    </source>
</evidence>